<dbReference type="PANTHER" id="PTHR48277">
    <property type="entry name" value="MITOCHONDRIAL RIBOSOMAL PROTEIN S5"/>
    <property type="match status" value="1"/>
</dbReference>
<name>G3AQ29_SPAPN</name>
<evidence type="ECO:0000256" key="1">
    <source>
        <dbReference type="ARBA" id="ARBA00004173"/>
    </source>
</evidence>
<dbReference type="SUPFAM" id="SSF54768">
    <property type="entry name" value="dsRNA-binding domain-like"/>
    <property type="match status" value="1"/>
</dbReference>
<dbReference type="InterPro" id="IPR013810">
    <property type="entry name" value="Ribosomal_uS5_N"/>
</dbReference>
<dbReference type="GO" id="GO:0005743">
    <property type="term" value="C:mitochondrial inner membrane"/>
    <property type="evidence" value="ECO:0007669"/>
    <property type="project" value="UniProtKB-ARBA"/>
</dbReference>
<evidence type="ECO:0000256" key="9">
    <source>
        <dbReference type="RuleBase" id="RU003823"/>
    </source>
</evidence>
<dbReference type="Pfam" id="PF00333">
    <property type="entry name" value="Ribosomal_S5"/>
    <property type="match status" value="1"/>
</dbReference>
<dbReference type="InterPro" id="IPR005324">
    <property type="entry name" value="Ribosomal_uS5_C"/>
</dbReference>
<dbReference type="PANTHER" id="PTHR48277:SF1">
    <property type="entry name" value="MITOCHONDRIAL RIBOSOMAL PROTEIN S5"/>
    <property type="match status" value="1"/>
</dbReference>
<organism evidence="12">
    <name type="scientific">Spathaspora passalidarum (strain NRRL Y-27907 / 11-Y1)</name>
    <dbReference type="NCBI Taxonomy" id="619300"/>
    <lineage>
        <taxon>Eukaryota</taxon>
        <taxon>Fungi</taxon>
        <taxon>Dikarya</taxon>
        <taxon>Ascomycota</taxon>
        <taxon>Saccharomycotina</taxon>
        <taxon>Pichiomycetes</taxon>
        <taxon>Debaryomycetaceae</taxon>
        <taxon>Spathaspora</taxon>
    </lineage>
</organism>
<evidence type="ECO:0000259" key="10">
    <source>
        <dbReference type="PROSITE" id="PS50881"/>
    </source>
</evidence>
<dbReference type="FunFam" id="3.30.230.10:FF:000002">
    <property type="entry name" value="30S ribosomal protein S5"/>
    <property type="match status" value="1"/>
</dbReference>
<dbReference type="Proteomes" id="UP000000709">
    <property type="component" value="Unassembled WGS sequence"/>
</dbReference>
<dbReference type="eggNOG" id="KOG2646">
    <property type="taxonomic scope" value="Eukaryota"/>
</dbReference>
<evidence type="ECO:0000256" key="5">
    <source>
        <dbReference type="ARBA" id="ARBA00023274"/>
    </source>
</evidence>
<dbReference type="GO" id="GO:0003735">
    <property type="term" value="F:structural constituent of ribosome"/>
    <property type="evidence" value="ECO:0007669"/>
    <property type="project" value="UniProtKB-UniRule"/>
</dbReference>
<reference evidence="11 12" key="1">
    <citation type="journal article" date="2011" name="Proc. Natl. Acad. Sci. U.S.A.">
        <title>Comparative genomics of xylose-fermenting fungi for enhanced biofuel production.</title>
        <authorList>
            <person name="Wohlbach D.J."/>
            <person name="Kuo A."/>
            <person name="Sato T.K."/>
            <person name="Potts K.M."/>
            <person name="Salamov A.A."/>
            <person name="LaButti K.M."/>
            <person name="Sun H."/>
            <person name="Clum A."/>
            <person name="Pangilinan J.L."/>
            <person name="Lindquist E.A."/>
            <person name="Lucas S."/>
            <person name="Lapidus A."/>
            <person name="Jin M."/>
            <person name="Gunawan C."/>
            <person name="Balan V."/>
            <person name="Dale B.E."/>
            <person name="Jeffries T.W."/>
            <person name="Zinkel R."/>
            <person name="Barry K.W."/>
            <person name="Grigoriev I.V."/>
            <person name="Gasch A.P."/>
        </authorList>
    </citation>
    <scope>NUCLEOTIDE SEQUENCE [LARGE SCALE GENOMIC DNA]</scope>
    <source>
        <strain evidence="12">NRRL Y-27907 / 11-Y1</strain>
    </source>
</reference>
<dbReference type="InterPro" id="IPR020568">
    <property type="entry name" value="Ribosomal_Su5_D2-typ_SF"/>
</dbReference>
<proteinExistence type="inferred from homology"/>
<dbReference type="PROSITE" id="PS50881">
    <property type="entry name" value="S5_DSRBD"/>
    <property type="match status" value="1"/>
</dbReference>
<evidence type="ECO:0000313" key="11">
    <source>
        <dbReference type="EMBL" id="EGW32350.1"/>
    </source>
</evidence>
<dbReference type="KEGG" id="spaa:SPAPADRAFT_61429"/>
<dbReference type="OMA" id="RGKIYKS"/>
<dbReference type="RefSeq" id="XP_007375626.1">
    <property type="nucleotide sequence ID" value="XM_007375564.1"/>
</dbReference>
<dbReference type="FunFam" id="3.30.160.20:FF:000022">
    <property type="entry name" value="28S ribosomal protein S5, mitochondrial"/>
    <property type="match status" value="1"/>
</dbReference>
<keyword evidence="12" id="KW-1185">Reference proteome</keyword>
<dbReference type="GO" id="GO:0003723">
    <property type="term" value="F:RNA binding"/>
    <property type="evidence" value="ECO:0007669"/>
    <property type="project" value="InterPro"/>
</dbReference>
<evidence type="ECO:0000256" key="7">
    <source>
        <dbReference type="ARBA" id="ARBA00041606"/>
    </source>
</evidence>
<keyword evidence="4" id="KW-0496">Mitochondrion</keyword>
<dbReference type="InterPro" id="IPR000851">
    <property type="entry name" value="Ribosomal_uS5"/>
</dbReference>
<dbReference type="STRING" id="619300.G3AQ29"/>
<keyword evidence="3 8" id="KW-0689">Ribosomal protein</keyword>
<evidence type="ECO:0000256" key="2">
    <source>
        <dbReference type="ARBA" id="ARBA00008945"/>
    </source>
</evidence>
<dbReference type="GO" id="GO:0006412">
    <property type="term" value="P:translation"/>
    <property type="evidence" value="ECO:0007669"/>
    <property type="project" value="InterPro"/>
</dbReference>
<evidence type="ECO:0000313" key="12">
    <source>
        <dbReference type="Proteomes" id="UP000000709"/>
    </source>
</evidence>
<dbReference type="InterPro" id="IPR014721">
    <property type="entry name" value="Ribsml_uS5_D2-typ_fold_subgr"/>
</dbReference>
<sequence length="325" mass="35926">MFKNTLGPVSIIRRCLSTSSPVLEQTSSKANKHAKLLSKYYTPDLLKSIQITESLVQPEELISLKLAGGRARSKVAPSNERSDYSMSDPAWDEPILYPNQAGSRTPYPPIPNVNSPDDTGLILKFDKAVSDEPRNQSKIKRTSEIAKELSKLLNMDEAYLRSLAVRPLVMRRVSHKTNKGSIPGFFALTVVGDRNGSLGLGIGKSLDGMRVAVSKAHWNAIKNLQPLNLYENRTIVGDFESKFHGVKMRVRSAPEGSGLRVNHIIYEICQAAGIKDLGAKVYKSRNPMLIAQGFVKALGQQQSIEELAASRGKKIVDMRTVYYSQ</sequence>
<dbReference type="HOGENOM" id="CLU_037994_0_0_1"/>
<dbReference type="FunCoup" id="G3AQ29">
    <property type="interactions" value="615"/>
</dbReference>
<dbReference type="GeneID" id="18873889"/>
<comment type="subcellular location">
    <subcellularLocation>
        <location evidence="1">Mitochondrion</location>
    </subcellularLocation>
</comment>
<feature type="domain" description="S5 DRBM" evidence="10">
    <location>
        <begin position="163"/>
        <end position="227"/>
    </location>
</feature>
<evidence type="ECO:0000256" key="6">
    <source>
        <dbReference type="ARBA" id="ARBA00039335"/>
    </source>
</evidence>
<gene>
    <name evidence="11" type="ORF">SPAPADRAFT_61429</name>
</gene>
<dbReference type="EMBL" id="GL996502">
    <property type="protein sequence ID" value="EGW32350.1"/>
    <property type="molecule type" value="Genomic_DNA"/>
</dbReference>
<dbReference type="GO" id="GO:0005763">
    <property type="term" value="C:mitochondrial small ribosomal subunit"/>
    <property type="evidence" value="ECO:0007669"/>
    <property type="project" value="EnsemblFungi"/>
</dbReference>
<dbReference type="OrthoDB" id="309483at2759"/>
<dbReference type="SUPFAM" id="SSF54211">
    <property type="entry name" value="Ribosomal protein S5 domain 2-like"/>
    <property type="match status" value="1"/>
</dbReference>
<accession>G3AQ29</accession>
<keyword evidence="5 8" id="KW-0687">Ribonucleoprotein</keyword>
<evidence type="ECO:0000256" key="4">
    <source>
        <dbReference type="ARBA" id="ARBA00023128"/>
    </source>
</evidence>
<comment type="similarity">
    <text evidence="2 9">Belongs to the universal ribosomal protein uS5 family.</text>
</comment>
<dbReference type="AlphaFoldDB" id="G3AQ29"/>
<protein>
    <recommendedName>
        <fullName evidence="6">Small ribosomal subunit protein uS5m</fullName>
    </recommendedName>
    <alternativeName>
        <fullName evidence="7">28S ribosomal protein S5, mitochondrial</fullName>
    </alternativeName>
</protein>
<dbReference type="InParanoid" id="G3AQ29"/>
<dbReference type="Gene3D" id="3.30.230.10">
    <property type="match status" value="1"/>
</dbReference>
<evidence type="ECO:0000256" key="3">
    <source>
        <dbReference type="ARBA" id="ARBA00022980"/>
    </source>
</evidence>
<dbReference type="Gene3D" id="3.30.160.20">
    <property type="match status" value="1"/>
</dbReference>
<evidence type="ECO:0000256" key="8">
    <source>
        <dbReference type="PROSITE-ProRule" id="PRU00268"/>
    </source>
</evidence>
<dbReference type="Pfam" id="PF03719">
    <property type="entry name" value="Ribosomal_S5_C"/>
    <property type="match status" value="1"/>
</dbReference>